<accession>A0A815EWP4</accession>
<keyword evidence="7" id="KW-1015">Disulfide bond</keyword>
<dbReference type="OrthoDB" id="5951059at2759"/>
<keyword evidence="8" id="KW-0675">Receptor</keyword>
<dbReference type="SUPFAM" id="SSF81321">
    <property type="entry name" value="Family A G protein-coupled receptor-like"/>
    <property type="match status" value="1"/>
</dbReference>
<feature type="transmembrane region" description="Helical" evidence="11">
    <location>
        <begin position="61"/>
        <end position="81"/>
    </location>
</feature>
<dbReference type="SMART" id="SM01381">
    <property type="entry name" value="7TM_GPCR_Srsx"/>
    <property type="match status" value="1"/>
</dbReference>
<comment type="subcellular location">
    <subcellularLocation>
        <location evidence="1">Cell membrane</location>
        <topology evidence="1">Multi-pass membrane protein</topology>
    </subcellularLocation>
</comment>
<dbReference type="PROSITE" id="PS50262">
    <property type="entry name" value="G_PROTEIN_RECEP_F1_2"/>
    <property type="match status" value="1"/>
</dbReference>
<dbReference type="Proteomes" id="UP000681722">
    <property type="component" value="Unassembled WGS sequence"/>
</dbReference>
<dbReference type="EMBL" id="CAJOBC010045761">
    <property type="protein sequence ID" value="CAF4160031.1"/>
    <property type="molecule type" value="Genomic_DNA"/>
</dbReference>
<dbReference type="EMBL" id="CAJNOQ010013231">
    <property type="protein sequence ID" value="CAF1317186.1"/>
    <property type="molecule type" value="Genomic_DNA"/>
</dbReference>
<evidence type="ECO:0000313" key="15">
    <source>
        <dbReference type="Proteomes" id="UP000663829"/>
    </source>
</evidence>
<dbReference type="InterPro" id="IPR017452">
    <property type="entry name" value="GPCR_Rhodpsn_7TM"/>
</dbReference>
<keyword evidence="2" id="KW-1003">Cell membrane</keyword>
<feature type="region of interest" description="Disordered" evidence="10">
    <location>
        <begin position="230"/>
        <end position="252"/>
    </location>
</feature>
<evidence type="ECO:0000256" key="5">
    <source>
        <dbReference type="ARBA" id="ARBA00023040"/>
    </source>
</evidence>
<keyword evidence="5" id="KW-0297">G-protein coupled receptor</keyword>
<sequence>NILVILAFLLDKQIRQGGMSNYLIINLAVSDLLLGIAVLPLSASYSTLGLWYFERFLCEMWLAIDVLCSTASIWGLLMIACDRYIATNHPIRYRHHRHSYRIALGYVFIAWFVSIAISLLPALFFEKKTTIIIGNRTVSVVPIKYSATEKKCDLYKDLKFVVTSSILSFYFPLIIMIFLYAKVLYAIRQQSMKMNKKRQITSSTKQNSVKDTEYQKKQILVNVHENNNDTTTTEYTPISNETTPSHSFKNKKSNNSKFHQFCKIFRHQTLTSTDDNHPDNYRQKHKRSNYFKSLICFPKSSFTFRRTSQSSITGTEQELTQNGEQIPGNIQNQNIRLSRRDSDTQHQQHRREMTQEARVTRSLAVVIGCFICCWLPFFTLYITRAACNCLSFEAIEFFVWLGYSNSCLNPVLYAILNKNFRLAFKNIIMSVKKLCCLFKFSH</sequence>
<feature type="transmembrane region" description="Helical" evidence="11">
    <location>
        <begin position="167"/>
        <end position="187"/>
    </location>
</feature>
<gene>
    <name evidence="13" type="ORF">GPM918_LOCUS29292</name>
    <name evidence="14" type="ORF">SRO942_LOCUS29862</name>
</gene>
<keyword evidence="15" id="KW-1185">Reference proteome</keyword>
<proteinExistence type="predicted"/>
<evidence type="ECO:0000256" key="2">
    <source>
        <dbReference type="ARBA" id="ARBA00022475"/>
    </source>
</evidence>
<dbReference type="Gene3D" id="1.20.1070.10">
    <property type="entry name" value="Rhodopsin 7-helix transmembrane proteins"/>
    <property type="match status" value="2"/>
</dbReference>
<evidence type="ECO:0000256" key="6">
    <source>
        <dbReference type="ARBA" id="ARBA00023136"/>
    </source>
</evidence>
<keyword evidence="3 11" id="KW-0812">Transmembrane</keyword>
<keyword evidence="6 11" id="KW-0472">Membrane</keyword>
<evidence type="ECO:0000256" key="7">
    <source>
        <dbReference type="ARBA" id="ARBA00023157"/>
    </source>
</evidence>
<dbReference type="InterPro" id="IPR000276">
    <property type="entry name" value="GPCR_Rhodpsn"/>
</dbReference>
<name>A0A815EWP4_9BILA</name>
<dbReference type="Pfam" id="PF00001">
    <property type="entry name" value="7tm_1"/>
    <property type="match status" value="1"/>
</dbReference>
<evidence type="ECO:0000259" key="12">
    <source>
        <dbReference type="PROSITE" id="PS50262"/>
    </source>
</evidence>
<feature type="transmembrane region" description="Helical" evidence="11">
    <location>
        <begin position="359"/>
        <end position="377"/>
    </location>
</feature>
<dbReference type="GO" id="GO:0045202">
    <property type="term" value="C:synapse"/>
    <property type="evidence" value="ECO:0007669"/>
    <property type="project" value="GOC"/>
</dbReference>
<reference evidence="13" key="1">
    <citation type="submission" date="2021-02" db="EMBL/GenBank/DDBJ databases">
        <authorList>
            <person name="Nowell W R."/>
        </authorList>
    </citation>
    <scope>NUCLEOTIDE SEQUENCE</scope>
</reference>
<evidence type="ECO:0000256" key="9">
    <source>
        <dbReference type="ARBA" id="ARBA00023224"/>
    </source>
</evidence>
<feature type="transmembrane region" description="Helical" evidence="11">
    <location>
        <begin position="102"/>
        <end position="125"/>
    </location>
</feature>
<dbReference type="GO" id="GO:0004930">
    <property type="term" value="F:G protein-coupled receptor activity"/>
    <property type="evidence" value="ECO:0007669"/>
    <property type="project" value="UniProtKB-KW"/>
</dbReference>
<feature type="transmembrane region" description="Helical" evidence="11">
    <location>
        <begin position="21"/>
        <end position="41"/>
    </location>
</feature>
<dbReference type="AlphaFoldDB" id="A0A815EWP4"/>
<evidence type="ECO:0000256" key="11">
    <source>
        <dbReference type="SAM" id="Phobius"/>
    </source>
</evidence>
<feature type="domain" description="G-protein coupled receptors family 1 profile" evidence="12">
    <location>
        <begin position="1"/>
        <end position="413"/>
    </location>
</feature>
<evidence type="ECO:0000313" key="14">
    <source>
        <dbReference type="EMBL" id="CAF4160031.1"/>
    </source>
</evidence>
<keyword evidence="4 11" id="KW-1133">Transmembrane helix</keyword>
<feature type="compositionally biased region" description="Polar residues" evidence="10">
    <location>
        <begin position="234"/>
        <end position="244"/>
    </location>
</feature>
<organism evidence="13 15">
    <name type="scientific">Didymodactylos carnosus</name>
    <dbReference type="NCBI Taxonomy" id="1234261"/>
    <lineage>
        <taxon>Eukaryota</taxon>
        <taxon>Metazoa</taxon>
        <taxon>Spiralia</taxon>
        <taxon>Gnathifera</taxon>
        <taxon>Rotifera</taxon>
        <taxon>Eurotatoria</taxon>
        <taxon>Bdelloidea</taxon>
        <taxon>Philodinida</taxon>
        <taxon>Philodinidae</taxon>
        <taxon>Didymodactylos</taxon>
    </lineage>
</organism>
<protein>
    <recommendedName>
        <fullName evidence="12">G-protein coupled receptors family 1 profile domain-containing protein</fullName>
    </recommendedName>
</protein>
<dbReference type="PRINTS" id="PR00237">
    <property type="entry name" value="GPCRRHODOPSN"/>
</dbReference>
<evidence type="ECO:0000256" key="10">
    <source>
        <dbReference type="SAM" id="MobiDB-lite"/>
    </source>
</evidence>
<keyword evidence="9" id="KW-0807">Transducer</keyword>
<feature type="transmembrane region" description="Helical" evidence="11">
    <location>
        <begin position="397"/>
        <end position="416"/>
    </location>
</feature>
<dbReference type="CDD" id="cd14967">
    <property type="entry name" value="7tmA_amine_R-like"/>
    <property type="match status" value="1"/>
</dbReference>
<evidence type="ECO:0000256" key="4">
    <source>
        <dbReference type="ARBA" id="ARBA00022989"/>
    </source>
</evidence>
<dbReference type="GO" id="GO:0005886">
    <property type="term" value="C:plasma membrane"/>
    <property type="evidence" value="ECO:0007669"/>
    <property type="project" value="UniProtKB-SubCell"/>
</dbReference>
<feature type="non-terminal residue" evidence="13">
    <location>
        <position position="442"/>
    </location>
</feature>
<comment type="caution">
    <text evidence="13">The sequence shown here is derived from an EMBL/GenBank/DDBJ whole genome shotgun (WGS) entry which is preliminary data.</text>
</comment>
<evidence type="ECO:0000313" key="13">
    <source>
        <dbReference type="EMBL" id="CAF1317186.1"/>
    </source>
</evidence>
<dbReference type="GO" id="GO:0001591">
    <property type="term" value="F:dopamine neurotransmitter receptor activity, coupled via Gi/Go"/>
    <property type="evidence" value="ECO:0007669"/>
    <property type="project" value="TreeGrafter"/>
</dbReference>
<dbReference type="Proteomes" id="UP000663829">
    <property type="component" value="Unassembled WGS sequence"/>
</dbReference>
<evidence type="ECO:0000256" key="3">
    <source>
        <dbReference type="ARBA" id="ARBA00022692"/>
    </source>
</evidence>
<dbReference type="PANTHER" id="PTHR24248:SF125">
    <property type="entry name" value="DOPAMINE D2-LIKE RECEPTOR"/>
    <property type="match status" value="1"/>
</dbReference>
<dbReference type="PANTHER" id="PTHR24248">
    <property type="entry name" value="ADRENERGIC RECEPTOR-RELATED G-PROTEIN COUPLED RECEPTOR"/>
    <property type="match status" value="1"/>
</dbReference>
<evidence type="ECO:0000256" key="8">
    <source>
        <dbReference type="ARBA" id="ARBA00023170"/>
    </source>
</evidence>
<evidence type="ECO:0000256" key="1">
    <source>
        <dbReference type="ARBA" id="ARBA00004651"/>
    </source>
</evidence>